<comment type="caution">
    <text evidence="3">The sequence shown here is derived from an EMBL/GenBank/DDBJ whole genome shotgun (WGS) entry which is preliminary data.</text>
</comment>
<protein>
    <submittedName>
        <fullName evidence="3">NUDIX domain-containing protein</fullName>
    </submittedName>
</protein>
<dbReference type="RefSeq" id="WP_267766125.1">
    <property type="nucleotide sequence ID" value="NZ_JAPNKE010000002.1"/>
</dbReference>
<name>A0A9X3EJW7_9BACT</name>
<reference evidence="3" key="1">
    <citation type="submission" date="2022-11" db="EMBL/GenBank/DDBJ databases">
        <title>Minimal conservation of predation-associated metabolite biosynthetic gene clusters underscores biosynthetic potential of Myxococcota including descriptions for ten novel species: Archangium lansinium sp. nov., Myxococcus landrumus sp. nov., Nannocystis bai.</title>
        <authorList>
            <person name="Ahearne A."/>
            <person name="Stevens C."/>
            <person name="Phillips K."/>
        </authorList>
    </citation>
    <scope>NUCLEOTIDE SEQUENCE</scope>
    <source>
        <strain evidence="3">Na p29</strain>
    </source>
</reference>
<dbReference type="PROSITE" id="PS00893">
    <property type="entry name" value="NUDIX_BOX"/>
    <property type="match status" value="1"/>
</dbReference>
<feature type="domain" description="Nudix hydrolase" evidence="2">
    <location>
        <begin position="1"/>
        <end position="149"/>
    </location>
</feature>
<proteinExistence type="predicted"/>
<dbReference type="PANTHER" id="PTHR21340">
    <property type="entry name" value="DIADENOSINE 5,5-P1,P4-TETRAPHOSPHATE PYROPHOSPHOHYDROLASE MUTT"/>
    <property type="match status" value="1"/>
</dbReference>
<dbReference type="Pfam" id="PF00293">
    <property type="entry name" value="NUDIX"/>
    <property type="match status" value="1"/>
</dbReference>
<dbReference type="GO" id="GO:0006167">
    <property type="term" value="P:AMP biosynthetic process"/>
    <property type="evidence" value="ECO:0007669"/>
    <property type="project" value="TreeGrafter"/>
</dbReference>
<organism evidence="3 4">
    <name type="scientific">Nannocystis pusilla</name>
    <dbReference type="NCBI Taxonomy" id="889268"/>
    <lineage>
        <taxon>Bacteria</taxon>
        <taxon>Pseudomonadati</taxon>
        <taxon>Myxococcota</taxon>
        <taxon>Polyangia</taxon>
        <taxon>Nannocystales</taxon>
        <taxon>Nannocystaceae</taxon>
        <taxon>Nannocystis</taxon>
    </lineage>
</organism>
<evidence type="ECO:0000313" key="4">
    <source>
        <dbReference type="Proteomes" id="UP001150924"/>
    </source>
</evidence>
<keyword evidence="4" id="KW-1185">Reference proteome</keyword>
<dbReference type="EMBL" id="JAPNKE010000002">
    <property type="protein sequence ID" value="MCY1004569.1"/>
    <property type="molecule type" value="Genomic_DNA"/>
</dbReference>
<dbReference type="AlphaFoldDB" id="A0A9X3EJW7"/>
<dbReference type="Proteomes" id="UP001150924">
    <property type="component" value="Unassembled WGS sequence"/>
</dbReference>
<dbReference type="Gene3D" id="3.90.79.10">
    <property type="entry name" value="Nucleoside Triphosphate Pyrophosphohydrolase"/>
    <property type="match status" value="1"/>
</dbReference>
<accession>A0A9X3EJW7</accession>
<keyword evidence="1" id="KW-0378">Hydrolase</keyword>
<dbReference type="PROSITE" id="PS51462">
    <property type="entry name" value="NUDIX"/>
    <property type="match status" value="1"/>
</dbReference>
<dbReference type="InterPro" id="IPR015797">
    <property type="entry name" value="NUDIX_hydrolase-like_dom_sf"/>
</dbReference>
<dbReference type="InterPro" id="IPR020084">
    <property type="entry name" value="NUDIX_hydrolase_CS"/>
</dbReference>
<sequence length="159" mass="17361">MPKQSAGILLFRGHGPDLEVLLVHPGGPLWARKDAGAWTIPKGEFGPDEDPLTAARREFAEETGVALPGPFHALSPIRQRAGKVVHAWACRGDCDPAALRSNTFELEWPPRSGKRQSFPEVDRAEFFSLAAARTKINPAQVDLLDELARLQVALDPHAT</sequence>
<evidence type="ECO:0000313" key="3">
    <source>
        <dbReference type="EMBL" id="MCY1004569.1"/>
    </source>
</evidence>
<evidence type="ECO:0000259" key="2">
    <source>
        <dbReference type="PROSITE" id="PS51462"/>
    </source>
</evidence>
<dbReference type="GO" id="GO:0006754">
    <property type="term" value="P:ATP biosynthetic process"/>
    <property type="evidence" value="ECO:0007669"/>
    <property type="project" value="TreeGrafter"/>
</dbReference>
<dbReference type="SUPFAM" id="SSF55811">
    <property type="entry name" value="Nudix"/>
    <property type="match status" value="1"/>
</dbReference>
<dbReference type="InterPro" id="IPR000086">
    <property type="entry name" value="NUDIX_hydrolase_dom"/>
</dbReference>
<dbReference type="GO" id="GO:0004081">
    <property type="term" value="F:bis(5'-nucleosyl)-tetraphosphatase (asymmetrical) activity"/>
    <property type="evidence" value="ECO:0007669"/>
    <property type="project" value="TreeGrafter"/>
</dbReference>
<dbReference type="PANTHER" id="PTHR21340:SF7">
    <property type="entry name" value="NUDIX HYDROLASE DOMAIN-CONTAINING PROTEIN"/>
    <property type="match status" value="1"/>
</dbReference>
<dbReference type="CDD" id="cd04662">
    <property type="entry name" value="NUDIX_Hydrolase"/>
    <property type="match status" value="1"/>
</dbReference>
<evidence type="ECO:0000256" key="1">
    <source>
        <dbReference type="ARBA" id="ARBA00022801"/>
    </source>
</evidence>
<dbReference type="InterPro" id="IPR051325">
    <property type="entry name" value="Nudix_hydrolase_domain"/>
</dbReference>
<gene>
    <name evidence="3" type="ORF">OV079_03080</name>
</gene>